<comment type="caution">
    <text evidence="2">The sequence shown here is derived from an EMBL/GenBank/DDBJ whole genome shotgun (WGS) entry which is preliminary data.</text>
</comment>
<evidence type="ECO:0000313" key="2">
    <source>
        <dbReference type="EMBL" id="MBA2882998.1"/>
    </source>
</evidence>
<dbReference type="AlphaFoldDB" id="A0A7W0CC59"/>
<accession>A0A7W0CC59</accession>
<gene>
    <name evidence="2" type="ORF">HNR65_003355</name>
</gene>
<dbReference type="Proteomes" id="UP000525298">
    <property type="component" value="Unassembled WGS sequence"/>
</dbReference>
<dbReference type="InterPro" id="IPR039523">
    <property type="entry name" value="RimK-rel_E_lig_ATP-grasp"/>
</dbReference>
<sequence>MLSESPAFVRRCLRFLALPHCYFFYINWKACEVGRLQAIYDLFYIFFRLKFFPENYSLCRLWEKRRSEWKYYYGSVYDALQRSRLRKEVFPIKYRIIFDDKNICYQLCVANNLPVPLQYNLVQPSEFKTFLSNLFAAPEMKSQKVIIKPLSGRGGKNIHIGYYRKGSIYLKGNDNKELPLNQFSLPALSVVQQYIQQHPKLRQISQSVNTIRIVTLLTQVKEVLIIGAFMRFGVQNVFLDNTSQGGIKVCIDVHTGKFLKYGHDKKSHIYEAHPISGFCFEGFQIPFWKEVVQLAHRVQKTFVYNKIIGQDIAITANGPTIIELNAEYDNIGLEQVCGPILRDSKVLKAFDDYGLLYNDKQRSLLKAFPRSGNNSFLK</sequence>
<name>A0A7W0CC59_9BACT</name>
<reference evidence="2 3" key="1">
    <citation type="submission" date="2020-07" db="EMBL/GenBank/DDBJ databases">
        <title>Genomic Encyclopedia of Type Strains, Phase IV (KMG-IV): sequencing the most valuable type-strain genomes for metagenomic binning, comparative biology and taxonomic classification.</title>
        <authorList>
            <person name="Goeker M."/>
        </authorList>
    </citation>
    <scope>NUCLEOTIDE SEQUENCE [LARGE SCALE GENOMIC DNA]</scope>
    <source>
        <strain evidence="2 3">DSM 17721</strain>
    </source>
</reference>
<feature type="domain" description="Alpha-L-glutamate ligase-related protein ATP-grasp" evidence="1">
    <location>
        <begin position="81"/>
        <end position="336"/>
    </location>
</feature>
<proteinExistence type="predicted"/>
<organism evidence="2 3">
    <name type="scientific">Desulfosalsimonas propionicica</name>
    <dbReference type="NCBI Taxonomy" id="332175"/>
    <lineage>
        <taxon>Bacteria</taxon>
        <taxon>Pseudomonadati</taxon>
        <taxon>Thermodesulfobacteriota</taxon>
        <taxon>Desulfobacteria</taxon>
        <taxon>Desulfobacterales</taxon>
        <taxon>Desulfosalsimonadaceae</taxon>
        <taxon>Desulfosalsimonas</taxon>
    </lineage>
</organism>
<dbReference type="SUPFAM" id="SSF56059">
    <property type="entry name" value="Glutathione synthetase ATP-binding domain-like"/>
    <property type="match status" value="1"/>
</dbReference>
<dbReference type="RefSeq" id="WP_181552618.1">
    <property type="nucleotide sequence ID" value="NZ_JACDUS010000015.1"/>
</dbReference>
<evidence type="ECO:0000313" key="3">
    <source>
        <dbReference type="Proteomes" id="UP000525298"/>
    </source>
</evidence>
<dbReference type="Pfam" id="PF14397">
    <property type="entry name" value="ATPgrasp_ST"/>
    <property type="match status" value="1"/>
</dbReference>
<keyword evidence="3" id="KW-1185">Reference proteome</keyword>
<evidence type="ECO:0000259" key="1">
    <source>
        <dbReference type="Pfam" id="PF14397"/>
    </source>
</evidence>
<protein>
    <recommendedName>
        <fullName evidence="1">Alpha-L-glutamate ligase-related protein ATP-grasp domain-containing protein</fullName>
    </recommendedName>
</protein>
<dbReference type="EMBL" id="JACDUS010000015">
    <property type="protein sequence ID" value="MBA2882998.1"/>
    <property type="molecule type" value="Genomic_DNA"/>
</dbReference>
<dbReference type="Gene3D" id="3.30.470.20">
    <property type="entry name" value="ATP-grasp fold, B domain"/>
    <property type="match status" value="1"/>
</dbReference>